<dbReference type="EMBL" id="CACVAX010000060">
    <property type="protein sequence ID" value="CAA6822654.1"/>
    <property type="molecule type" value="Genomic_DNA"/>
</dbReference>
<sequence>MKKSLYLIFIVLILTQISFGLSRGDVKIIEARENIQYLGQKITTDYFLLYKRPNDLILQNKFKDNIKQLEQNIENIAHTTQNTVTMNILNFYRYRLEYIQALPLENPQKKHAKLILEASEYFLEGARSIAGQHHYESSKEEAMLVQCKELKYLIESTSKYYMAFQIGLKNRMNNIEMHRAIEEINKTLESISHYDYPPKLKKKLTKIKNIWNYNQTFFINLEETSFPNLLLTSNTYIKTLLIELANHHKQNL</sequence>
<organism evidence="1">
    <name type="scientific">uncultured Sulfurovum sp</name>
    <dbReference type="NCBI Taxonomy" id="269237"/>
    <lineage>
        <taxon>Bacteria</taxon>
        <taxon>Pseudomonadati</taxon>
        <taxon>Campylobacterota</taxon>
        <taxon>Epsilonproteobacteria</taxon>
        <taxon>Campylobacterales</taxon>
        <taxon>Sulfurovaceae</taxon>
        <taxon>Sulfurovum</taxon>
        <taxon>environmental samples</taxon>
    </lineage>
</organism>
<dbReference type="AlphaFoldDB" id="A0A6S6TTE3"/>
<proteinExistence type="predicted"/>
<accession>A0A6S6TTE3</accession>
<name>A0A6S6TTE3_9BACT</name>
<protein>
    <submittedName>
        <fullName evidence="1">Nitric oxide-responding transcriptional regulator Dnr (Crp/Fnr family)</fullName>
    </submittedName>
</protein>
<reference evidence="1" key="1">
    <citation type="submission" date="2020-01" db="EMBL/GenBank/DDBJ databases">
        <authorList>
            <person name="Meier V. D."/>
            <person name="Meier V D."/>
        </authorList>
    </citation>
    <scope>NUCLEOTIDE SEQUENCE</scope>
    <source>
        <strain evidence="1">HLG_WM_MAG_04</strain>
    </source>
</reference>
<gene>
    <name evidence="1" type="ORF">HELGO_WM9698</name>
</gene>
<evidence type="ECO:0000313" key="1">
    <source>
        <dbReference type="EMBL" id="CAA6822654.1"/>
    </source>
</evidence>